<comment type="caution">
    <text evidence="2">The sequence shown here is derived from an EMBL/GenBank/DDBJ whole genome shotgun (WGS) entry which is preliminary data.</text>
</comment>
<dbReference type="HAMAP" id="MF_00386">
    <property type="entry name" value="UPF0161_YidD"/>
    <property type="match status" value="1"/>
</dbReference>
<gene>
    <name evidence="2" type="ORF">EDC27_0089</name>
</gene>
<keyword evidence="3" id="KW-1185">Reference proteome</keyword>
<comment type="subcellular location">
    <subcellularLocation>
        <location evidence="1">Cell membrane</location>
        <topology evidence="1">Peripheral membrane protein</topology>
        <orientation evidence="1">Cytoplasmic side</orientation>
    </subcellularLocation>
</comment>
<dbReference type="GO" id="GO:0005886">
    <property type="term" value="C:plasma membrane"/>
    <property type="evidence" value="ECO:0007669"/>
    <property type="project" value="UniProtKB-SubCell"/>
</dbReference>
<protein>
    <recommendedName>
        <fullName evidence="1">Putative membrane protein insertion efficiency factor</fullName>
    </recommendedName>
</protein>
<dbReference type="PANTHER" id="PTHR33383">
    <property type="entry name" value="MEMBRANE PROTEIN INSERTION EFFICIENCY FACTOR-RELATED"/>
    <property type="match status" value="1"/>
</dbReference>
<name>A0A3N1VTS7_9BACT</name>
<dbReference type="SMART" id="SM01234">
    <property type="entry name" value="Haemolytic"/>
    <property type="match status" value="1"/>
</dbReference>
<evidence type="ECO:0000313" key="2">
    <source>
        <dbReference type="EMBL" id="ROR03552.1"/>
    </source>
</evidence>
<keyword evidence="1" id="KW-1003">Cell membrane</keyword>
<dbReference type="Proteomes" id="UP000276223">
    <property type="component" value="Unassembled WGS sequence"/>
</dbReference>
<accession>A0A3N1VTS7</accession>
<dbReference type="NCBIfam" id="TIGR00278">
    <property type="entry name" value="membrane protein insertion efficiency factor YidD"/>
    <property type="match status" value="1"/>
</dbReference>
<dbReference type="Pfam" id="PF01809">
    <property type="entry name" value="YidD"/>
    <property type="match status" value="1"/>
</dbReference>
<evidence type="ECO:0000256" key="1">
    <source>
        <dbReference type="HAMAP-Rule" id="MF_00386"/>
    </source>
</evidence>
<proteinExistence type="inferred from homology"/>
<dbReference type="PANTHER" id="PTHR33383:SF1">
    <property type="entry name" value="MEMBRANE PROTEIN INSERTION EFFICIENCY FACTOR-RELATED"/>
    <property type="match status" value="1"/>
</dbReference>
<keyword evidence="1" id="KW-0472">Membrane</keyword>
<evidence type="ECO:0000313" key="3">
    <source>
        <dbReference type="Proteomes" id="UP000276223"/>
    </source>
</evidence>
<organism evidence="2 3">
    <name type="scientific">Desulfosoma caldarium</name>
    <dbReference type="NCBI Taxonomy" id="610254"/>
    <lineage>
        <taxon>Bacteria</taxon>
        <taxon>Pseudomonadati</taxon>
        <taxon>Thermodesulfobacteriota</taxon>
        <taxon>Syntrophobacteria</taxon>
        <taxon>Syntrophobacterales</taxon>
        <taxon>Syntrophobacteraceae</taxon>
        <taxon>Desulfosoma</taxon>
    </lineage>
</organism>
<comment type="similarity">
    <text evidence="1">Belongs to the UPF0161 family.</text>
</comment>
<dbReference type="AlphaFoldDB" id="A0A3N1VTS7"/>
<dbReference type="InterPro" id="IPR002696">
    <property type="entry name" value="Membr_insert_effic_factor_YidD"/>
</dbReference>
<comment type="function">
    <text evidence="1">Could be involved in insertion of integral membrane proteins into the membrane.</text>
</comment>
<reference evidence="2 3" key="1">
    <citation type="submission" date="2018-11" db="EMBL/GenBank/DDBJ databases">
        <title>Genomic Encyclopedia of Type Strains, Phase IV (KMG-IV): sequencing the most valuable type-strain genomes for metagenomic binning, comparative biology and taxonomic classification.</title>
        <authorList>
            <person name="Goeker M."/>
        </authorList>
    </citation>
    <scope>NUCLEOTIDE SEQUENCE [LARGE SCALE GENOMIC DNA]</scope>
    <source>
        <strain evidence="2 3">DSM 22027</strain>
    </source>
</reference>
<sequence>MMKRLVLYALRVYQVCLSPFLGVHCRFYPSCSAYMYQAIERHGLVAGVVLGGRRLLKCHPWHPGGVDPVPHTLGKSTE</sequence>
<dbReference type="EMBL" id="RJVA01000001">
    <property type="protein sequence ID" value="ROR03552.1"/>
    <property type="molecule type" value="Genomic_DNA"/>
</dbReference>